<feature type="transmembrane region" description="Helical" evidence="8">
    <location>
        <begin position="164"/>
        <end position="181"/>
    </location>
</feature>
<evidence type="ECO:0000256" key="3">
    <source>
        <dbReference type="ARBA" id="ARBA00022676"/>
    </source>
</evidence>
<keyword evidence="10" id="KW-0614">Plasmid</keyword>
<name>A0ABY7LXK3_9BACT</name>
<evidence type="ECO:0000256" key="4">
    <source>
        <dbReference type="ARBA" id="ARBA00022679"/>
    </source>
</evidence>
<reference evidence="10 11" key="1">
    <citation type="submission" date="2022-12" db="EMBL/GenBank/DDBJ databases">
        <title>Hymenobacter canadensis sp. nov. isolated from lake water of the Cambridge Bay, Canada.</title>
        <authorList>
            <person name="Kim W.H."/>
            <person name="Lee Y.M."/>
        </authorList>
    </citation>
    <scope>NUCLEOTIDE SEQUENCE [LARGE SCALE GENOMIC DNA]</scope>
    <source>
        <strain evidence="10 11">PAMC 29467</strain>
        <plasmid evidence="10 11">unnamed1</plasmid>
    </source>
</reference>
<gene>
    <name evidence="10" type="ORF">O3303_20790</name>
</gene>
<dbReference type="Pfam" id="PF13231">
    <property type="entry name" value="PMT_2"/>
    <property type="match status" value="1"/>
</dbReference>
<dbReference type="PANTHER" id="PTHR33908:SF11">
    <property type="entry name" value="MEMBRANE PROTEIN"/>
    <property type="match status" value="1"/>
</dbReference>
<feature type="domain" description="Glycosyltransferase RgtA/B/C/D-like" evidence="9">
    <location>
        <begin position="18"/>
        <end position="178"/>
    </location>
</feature>
<evidence type="ECO:0000313" key="10">
    <source>
        <dbReference type="EMBL" id="WBA44005.1"/>
    </source>
</evidence>
<proteinExistence type="predicted"/>
<keyword evidence="2" id="KW-1003">Cell membrane</keyword>
<evidence type="ECO:0000256" key="2">
    <source>
        <dbReference type="ARBA" id="ARBA00022475"/>
    </source>
</evidence>
<evidence type="ECO:0000256" key="1">
    <source>
        <dbReference type="ARBA" id="ARBA00004651"/>
    </source>
</evidence>
<dbReference type="Proteomes" id="UP001211005">
    <property type="component" value="Plasmid unnamed1"/>
</dbReference>
<keyword evidence="6 8" id="KW-1133">Transmembrane helix</keyword>
<dbReference type="InterPro" id="IPR050297">
    <property type="entry name" value="LipidA_mod_glycosyltrf_83"/>
</dbReference>
<dbReference type="GO" id="GO:0016757">
    <property type="term" value="F:glycosyltransferase activity"/>
    <property type="evidence" value="ECO:0007669"/>
    <property type="project" value="UniProtKB-KW"/>
</dbReference>
<accession>A0ABY7LXK3</accession>
<dbReference type="EMBL" id="CP114768">
    <property type="protein sequence ID" value="WBA44005.1"/>
    <property type="molecule type" value="Genomic_DNA"/>
</dbReference>
<feature type="transmembrane region" description="Helical" evidence="8">
    <location>
        <begin position="60"/>
        <end position="79"/>
    </location>
</feature>
<evidence type="ECO:0000256" key="8">
    <source>
        <dbReference type="SAM" id="Phobius"/>
    </source>
</evidence>
<keyword evidence="5 8" id="KW-0812">Transmembrane</keyword>
<evidence type="ECO:0000313" key="11">
    <source>
        <dbReference type="Proteomes" id="UP001211005"/>
    </source>
</evidence>
<evidence type="ECO:0000256" key="7">
    <source>
        <dbReference type="ARBA" id="ARBA00023136"/>
    </source>
</evidence>
<protein>
    <submittedName>
        <fullName evidence="10">Glycosyltransferase family 39 protein</fullName>
        <ecNumber evidence="10">2.4.-.-</ecNumber>
    </submittedName>
</protein>
<feature type="transmembrane region" description="Helical" evidence="8">
    <location>
        <begin position="116"/>
        <end position="144"/>
    </location>
</feature>
<keyword evidence="7 8" id="KW-0472">Membrane</keyword>
<keyword evidence="3 10" id="KW-0328">Glycosyltransferase</keyword>
<keyword evidence="4 10" id="KW-0808">Transferase</keyword>
<comment type="subcellular location">
    <subcellularLocation>
        <location evidence="1">Cell membrane</location>
        <topology evidence="1">Multi-pass membrane protein</topology>
    </subcellularLocation>
</comment>
<evidence type="ECO:0000259" key="9">
    <source>
        <dbReference type="Pfam" id="PF13231"/>
    </source>
</evidence>
<geneLocation type="plasmid" evidence="10 11">
    <name>unnamed1</name>
</geneLocation>
<keyword evidence="11" id="KW-1185">Reference proteome</keyword>
<feature type="transmembrane region" description="Helical" evidence="8">
    <location>
        <begin position="275"/>
        <end position="295"/>
    </location>
</feature>
<evidence type="ECO:0000256" key="6">
    <source>
        <dbReference type="ARBA" id="ARBA00022989"/>
    </source>
</evidence>
<feature type="transmembrane region" description="Helical" evidence="8">
    <location>
        <begin position="251"/>
        <end position="269"/>
    </location>
</feature>
<dbReference type="InterPro" id="IPR038731">
    <property type="entry name" value="RgtA/B/C-like"/>
</dbReference>
<sequence>MPYNYRDWANNHVWLHKQPLFLWQMALSLKIVGINEVAVRLPSALLGTLFLWPVYRLGRLAASPSVGYYLAVLFAFAYYQLELTTGWQSVDHADVVFGVYVGASLWAYAEHRHSKAWAWAAAVGVFAGSALLCKWLPGLVVYAVWAGDALLNPVRRQWAEGRRWLCALALTALVALPWQVYTHYRFPRESAFETQYAAQHFTHVLEGHDQPWHFYFGHNLWYQYHWVIVLAGAGLVVLGWRRVPDGRRRPLLWSGALLFVFFSVAATKMPSYTYVVAPCMLFLAAVAWAEGVAWLRLTTGRAAPLLEGVALLVVVAVDLRPTALLQHHTQRFASPAASQKREAKAQWAAAYRALDRTVPVGYVVVNVPSHGASEAMFYSRRPVYVDWPSAAEYRFLRQQGLHVAAFAPRQKPQPDYLRKEDILLLPDPTQLTPLLVKMK</sequence>
<evidence type="ECO:0000256" key="5">
    <source>
        <dbReference type="ARBA" id="ARBA00022692"/>
    </source>
</evidence>
<feature type="transmembrane region" description="Helical" evidence="8">
    <location>
        <begin position="20"/>
        <end position="39"/>
    </location>
</feature>
<organism evidence="10 11">
    <name type="scientific">Hymenobacter canadensis</name>
    <dbReference type="NCBI Taxonomy" id="2999067"/>
    <lineage>
        <taxon>Bacteria</taxon>
        <taxon>Pseudomonadati</taxon>
        <taxon>Bacteroidota</taxon>
        <taxon>Cytophagia</taxon>
        <taxon>Cytophagales</taxon>
        <taxon>Hymenobacteraceae</taxon>
        <taxon>Hymenobacter</taxon>
    </lineage>
</organism>
<feature type="transmembrane region" description="Helical" evidence="8">
    <location>
        <begin position="221"/>
        <end position="239"/>
    </location>
</feature>
<dbReference type="PANTHER" id="PTHR33908">
    <property type="entry name" value="MANNOSYLTRANSFERASE YKCB-RELATED"/>
    <property type="match status" value="1"/>
</dbReference>
<dbReference type="RefSeq" id="WP_269562038.1">
    <property type="nucleotide sequence ID" value="NZ_CP114768.1"/>
</dbReference>
<dbReference type="EC" id="2.4.-.-" evidence="10"/>